<dbReference type="Proteomes" id="UP001623041">
    <property type="component" value="Unassembled WGS sequence"/>
</dbReference>
<dbReference type="EMBL" id="JBJHQH010000004">
    <property type="protein sequence ID" value="MFK9091329.1"/>
    <property type="molecule type" value="Genomic_DNA"/>
</dbReference>
<comment type="caution">
    <text evidence="1">The sequence shown here is derived from an EMBL/GenBank/DDBJ whole genome shotgun (WGS) entry which is preliminary data.</text>
</comment>
<dbReference type="InterPro" id="IPR025716">
    <property type="entry name" value="Post-transcriptional_regulator"/>
</dbReference>
<evidence type="ECO:0000313" key="1">
    <source>
        <dbReference type="EMBL" id="MFK9091329.1"/>
    </source>
</evidence>
<organism evidence="1 2">
    <name type="scientific">Bacillus salipaludis</name>
    <dbReference type="NCBI Taxonomy" id="2547811"/>
    <lineage>
        <taxon>Bacteria</taxon>
        <taxon>Bacillati</taxon>
        <taxon>Bacillota</taxon>
        <taxon>Bacilli</taxon>
        <taxon>Bacillales</taxon>
        <taxon>Bacillaceae</taxon>
        <taxon>Bacillus</taxon>
    </lineage>
</organism>
<reference evidence="1 2" key="1">
    <citation type="submission" date="2024-11" db="EMBL/GenBank/DDBJ databases">
        <authorList>
            <person name="Lucas J.A."/>
        </authorList>
    </citation>
    <scope>NUCLEOTIDE SEQUENCE [LARGE SCALE GENOMIC DNA]</scope>
    <source>
        <strain evidence="1 2">Z 5.4</strain>
    </source>
</reference>
<accession>A0ABW8REX1</accession>
<keyword evidence="2" id="KW-1185">Reference proteome</keyword>
<protein>
    <submittedName>
        <fullName evidence="1">Post-transcriptional regulator</fullName>
    </submittedName>
</protein>
<proteinExistence type="predicted"/>
<evidence type="ECO:0000313" key="2">
    <source>
        <dbReference type="Proteomes" id="UP001623041"/>
    </source>
</evidence>
<name>A0ABW8REX1_9BACI</name>
<gene>
    <name evidence="1" type="ORF">ACJEBI_07525</name>
</gene>
<dbReference type="Pfam" id="PF13797">
    <property type="entry name" value="Post_transc_reg"/>
    <property type="match status" value="1"/>
</dbReference>
<sequence>MDNSSKFDHFRTQVQPALASKLAEFRLLGIDSVAEKELWEFLLKKKWKKVKEEKRLYEMIQEILSVKVSDYLSFATIEAYKTAEFSFDDEAELQELLK</sequence>
<dbReference type="RefSeq" id="WP_406579999.1">
    <property type="nucleotide sequence ID" value="NZ_JBJHQH010000004.1"/>
</dbReference>